<evidence type="ECO:0000313" key="2">
    <source>
        <dbReference type="EMBL" id="HHI97625.1"/>
    </source>
</evidence>
<accession>A0A7V5P0K6</accession>
<protein>
    <submittedName>
        <fullName evidence="2">Uncharacterized protein</fullName>
    </submittedName>
</protein>
<dbReference type="Proteomes" id="UP000886101">
    <property type="component" value="Unassembled WGS sequence"/>
</dbReference>
<feature type="coiled-coil region" evidence="1">
    <location>
        <begin position="24"/>
        <end position="84"/>
    </location>
</feature>
<evidence type="ECO:0000256" key="1">
    <source>
        <dbReference type="SAM" id="Coils"/>
    </source>
</evidence>
<gene>
    <name evidence="2" type="ORF">ENJ96_07205</name>
</gene>
<dbReference type="EMBL" id="DROK01000211">
    <property type="protein sequence ID" value="HHI97625.1"/>
    <property type="molecule type" value="Genomic_DNA"/>
</dbReference>
<comment type="caution">
    <text evidence="2">The sequence shown here is derived from an EMBL/GenBank/DDBJ whole genome shotgun (WGS) entry which is preliminary data.</text>
</comment>
<sequence length="303" mass="35012">MEIIDKNFLDEIAEQQAAEEIGLLEEAISQSKELARENEAEMHELIKHLKFQPEAIEAENEKENEQAEILAQEAEERLQLKEVDQEIVPEEILDLFSLETQIVGGEHPGHYWDITPYHAWGRVYPHNEGGVTVGSAQLVRSERKMFLYARAHGAGLGITDDNDVTVYGRFFYGFRPRKIGLVRVYVPFVTRGWYQIRSNDKWWNSKEAKAEVTLSVRLFQYYWGAPQEYKFFSKYKTNGQDKNRLDRFQSLYSDPMAVGSNRLVIAMVTCKLRVETEGSGSLAILSFRRPDCIFIPGVRFEFS</sequence>
<organism evidence="2">
    <name type="scientific">Thermodesulfatator atlanticus</name>
    <dbReference type="NCBI Taxonomy" id="501497"/>
    <lineage>
        <taxon>Bacteria</taxon>
        <taxon>Pseudomonadati</taxon>
        <taxon>Thermodesulfobacteriota</taxon>
        <taxon>Thermodesulfobacteria</taxon>
        <taxon>Thermodesulfobacteriales</taxon>
        <taxon>Thermodesulfatatoraceae</taxon>
        <taxon>Thermodesulfatator</taxon>
    </lineage>
</organism>
<keyword evidence="1" id="KW-0175">Coiled coil</keyword>
<dbReference type="AlphaFoldDB" id="A0A7V5P0K6"/>
<reference evidence="2" key="1">
    <citation type="journal article" date="2020" name="mSystems">
        <title>Genome- and Community-Level Interaction Insights into Carbon Utilization and Element Cycling Functions of Hydrothermarchaeota in Hydrothermal Sediment.</title>
        <authorList>
            <person name="Zhou Z."/>
            <person name="Liu Y."/>
            <person name="Xu W."/>
            <person name="Pan J."/>
            <person name="Luo Z.H."/>
            <person name="Li M."/>
        </authorList>
    </citation>
    <scope>NUCLEOTIDE SEQUENCE [LARGE SCALE GENOMIC DNA]</scope>
    <source>
        <strain evidence="2">HyVt-533</strain>
    </source>
</reference>
<name>A0A7V5P0K6_9BACT</name>
<proteinExistence type="predicted"/>